<feature type="region of interest" description="Disordered" evidence="5">
    <location>
        <begin position="1"/>
        <end position="20"/>
    </location>
</feature>
<dbReference type="Pfam" id="PF00440">
    <property type="entry name" value="TetR_N"/>
    <property type="match status" value="1"/>
</dbReference>
<evidence type="ECO:0000256" key="1">
    <source>
        <dbReference type="ARBA" id="ARBA00023015"/>
    </source>
</evidence>
<protein>
    <submittedName>
        <fullName evidence="7">TetR family transcriptional regulator</fullName>
    </submittedName>
</protein>
<dbReference type="PANTHER" id="PTHR30055">
    <property type="entry name" value="HTH-TYPE TRANSCRIPTIONAL REGULATOR RUTR"/>
    <property type="match status" value="1"/>
</dbReference>
<dbReference type="InterPro" id="IPR001647">
    <property type="entry name" value="HTH_TetR"/>
</dbReference>
<dbReference type="InterPro" id="IPR015292">
    <property type="entry name" value="Tscrpt_reg_YbiH_C"/>
</dbReference>
<evidence type="ECO:0000256" key="2">
    <source>
        <dbReference type="ARBA" id="ARBA00023125"/>
    </source>
</evidence>
<keyword evidence="3" id="KW-0804">Transcription</keyword>
<evidence type="ECO:0000256" key="3">
    <source>
        <dbReference type="ARBA" id="ARBA00023163"/>
    </source>
</evidence>
<evidence type="ECO:0000259" key="6">
    <source>
        <dbReference type="PROSITE" id="PS50977"/>
    </source>
</evidence>
<dbReference type="SUPFAM" id="SSF48498">
    <property type="entry name" value="Tetracyclin repressor-like, C-terminal domain"/>
    <property type="match status" value="1"/>
</dbReference>
<dbReference type="PRINTS" id="PR00455">
    <property type="entry name" value="HTHTETR"/>
</dbReference>
<reference evidence="7" key="1">
    <citation type="submission" date="2016-08" db="EMBL/GenBank/DDBJ databases">
        <authorList>
            <person name="Seilhamer J.J."/>
        </authorList>
    </citation>
    <scope>NUCLEOTIDE SEQUENCE</scope>
    <source>
        <strain evidence="7">86</strain>
    </source>
</reference>
<organism evidence="7">
    <name type="scientific">uncultured Pleomorphomonas sp</name>
    <dbReference type="NCBI Taxonomy" id="442121"/>
    <lineage>
        <taxon>Bacteria</taxon>
        <taxon>Pseudomonadati</taxon>
        <taxon>Pseudomonadota</taxon>
        <taxon>Alphaproteobacteria</taxon>
        <taxon>Hyphomicrobiales</taxon>
        <taxon>Pleomorphomonadaceae</taxon>
        <taxon>Pleomorphomonas</taxon>
        <taxon>environmental samples</taxon>
    </lineage>
</organism>
<dbReference type="InterPro" id="IPR036271">
    <property type="entry name" value="Tet_transcr_reg_TetR-rel_C_sf"/>
</dbReference>
<dbReference type="PROSITE" id="PS50977">
    <property type="entry name" value="HTH_TETR_2"/>
    <property type="match status" value="1"/>
</dbReference>
<keyword evidence="2 4" id="KW-0238">DNA-binding</keyword>
<gene>
    <name evidence="7" type="ORF">KL86PLE_130332</name>
</gene>
<dbReference type="GO" id="GO:0003700">
    <property type="term" value="F:DNA-binding transcription factor activity"/>
    <property type="evidence" value="ECO:0007669"/>
    <property type="project" value="TreeGrafter"/>
</dbReference>
<accession>A0A212LB13</accession>
<dbReference type="PANTHER" id="PTHR30055:SF234">
    <property type="entry name" value="HTH-TYPE TRANSCRIPTIONAL REGULATOR BETI"/>
    <property type="match status" value="1"/>
</dbReference>
<name>A0A212LB13_9HYPH</name>
<dbReference type="Gene3D" id="1.10.357.10">
    <property type="entry name" value="Tetracycline Repressor, domain 2"/>
    <property type="match status" value="1"/>
</dbReference>
<dbReference type="AlphaFoldDB" id="A0A212LB13"/>
<dbReference type="Gene3D" id="1.10.10.60">
    <property type="entry name" value="Homeodomain-like"/>
    <property type="match status" value="1"/>
</dbReference>
<keyword evidence="1" id="KW-0805">Transcription regulation</keyword>
<evidence type="ECO:0000313" key="7">
    <source>
        <dbReference type="EMBL" id="SCM74736.1"/>
    </source>
</evidence>
<proteinExistence type="predicted"/>
<feature type="DNA-binding region" description="H-T-H motif" evidence="4">
    <location>
        <begin position="43"/>
        <end position="62"/>
    </location>
</feature>
<sequence length="237" mass="25897">MKGMTKAPSTRSAGDAASPDGTREKLLLAALELFGRYGFEGVSTRKLAERAGVNLQAINYYFGNKRGLYNAVADYLIERLQMRLGERRRMVLDRFAEAQSGGRPIDAPEARAILTMLGESMLTLFADDESAVWVRYMVREQAEPTEAYDRIYAGFMQPVLAAARHLVGILLAADPLSERVRLRTLSLVGSLIIYRVGRATILREMGWSAVGPEEIAAIRGIAADLVAGIRSSGESAA</sequence>
<dbReference type="Pfam" id="PF09209">
    <property type="entry name" value="CecR_C"/>
    <property type="match status" value="1"/>
</dbReference>
<evidence type="ECO:0000256" key="5">
    <source>
        <dbReference type="SAM" id="MobiDB-lite"/>
    </source>
</evidence>
<dbReference type="InterPro" id="IPR050109">
    <property type="entry name" value="HTH-type_TetR-like_transc_reg"/>
</dbReference>
<evidence type="ECO:0000256" key="4">
    <source>
        <dbReference type="PROSITE-ProRule" id="PRU00335"/>
    </source>
</evidence>
<dbReference type="SUPFAM" id="SSF46689">
    <property type="entry name" value="Homeodomain-like"/>
    <property type="match status" value="1"/>
</dbReference>
<dbReference type="InterPro" id="IPR009057">
    <property type="entry name" value="Homeodomain-like_sf"/>
</dbReference>
<feature type="domain" description="HTH tetR-type" evidence="6">
    <location>
        <begin position="20"/>
        <end position="80"/>
    </location>
</feature>
<dbReference type="GO" id="GO:0000976">
    <property type="term" value="F:transcription cis-regulatory region binding"/>
    <property type="evidence" value="ECO:0007669"/>
    <property type="project" value="TreeGrafter"/>
</dbReference>
<dbReference type="EMBL" id="FMJD01000005">
    <property type="protein sequence ID" value="SCM74736.1"/>
    <property type="molecule type" value="Genomic_DNA"/>
</dbReference>